<comment type="caution">
    <text evidence="6">The sequence shown here is derived from an EMBL/GenBank/DDBJ whole genome shotgun (WGS) entry which is preliminary data.</text>
</comment>
<dbReference type="Gene3D" id="3.40.190.10">
    <property type="entry name" value="Periplasmic binding protein-like II"/>
    <property type="match status" value="2"/>
</dbReference>
<evidence type="ECO:0000259" key="5">
    <source>
        <dbReference type="PROSITE" id="PS50931"/>
    </source>
</evidence>
<dbReference type="Proteomes" id="UP001332931">
    <property type="component" value="Unassembled WGS sequence"/>
</dbReference>
<feature type="domain" description="HTH lysR-type" evidence="5">
    <location>
        <begin position="1"/>
        <end position="58"/>
    </location>
</feature>
<name>A0ABU7RC37_9ACTN</name>
<dbReference type="Gene3D" id="1.10.10.10">
    <property type="entry name" value="Winged helix-like DNA-binding domain superfamily/Winged helix DNA-binding domain"/>
    <property type="match status" value="1"/>
</dbReference>
<dbReference type="PANTHER" id="PTHR30346">
    <property type="entry name" value="TRANSCRIPTIONAL DUAL REGULATOR HCAR-RELATED"/>
    <property type="match status" value="1"/>
</dbReference>
<protein>
    <submittedName>
        <fullName evidence="6">LysR family transcriptional regulator</fullName>
    </submittedName>
</protein>
<keyword evidence="2" id="KW-0805">Transcription regulation</keyword>
<dbReference type="InterPro" id="IPR036388">
    <property type="entry name" value="WH-like_DNA-bd_sf"/>
</dbReference>
<keyword evidence="4" id="KW-0804">Transcription</keyword>
<dbReference type="Pfam" id="PF03466">
    <property type="entry name" value="LysR_substrate"/>
    <property type="match status" value="1"/>
</dbReference>
<dbReference type="SUPFAM" id="SSF53850">
    <property type="entry name" value="Periplasmic binding protein-like II"/>
    <property type="match status" value="1"/>
</dbReference>
<dbReference type="InterPro" id="IPR005119">
    <property type="entry name" value="LysR_subst-bd"/>
</dbReference>
<comment type="similarity">
    <text evidence="1">Belongs to the LysR transcriptional regulatory family.</text>
</comment>
<dbReference type="InterPro" id="IPR036390">
    <property type="entry name" value="WH_DNA-bd_sf"/>
</dbReference>
<dbReference type="EMBL" id="JAZGJQ010000013">
    <property type="protein sequence ID" value="MEE6148120.1"/>
    <property type="molecule type" value="Genomic_DNA"/>
</dbReference>
<dbReference type="RefSeq" id="WP_330958887.1">
    <property type="nucleotide sequence ID" value="NZ_JAZGJQ010000013.1"/>
</dbReference>
<evidence type="ECO:0000256" key="2">
    <source>
        <dbReference type="ARBA" id="ARBA00023015"/>
    </source>
</evidence>
<evidence type="ECO:0000256" key="3">
    <source>
        <dbReference type="ARBA" id="ARBA00023125"/>
    </source>
</evidence>
<dbReference type="CDD" id="cd05466">
    <property type="entry name" value="PBP2_LTTR_substrate"/>
    <property type="match status" value="1"/>
</dbReference>
<keyword evidence="3" id="KW-0238">DNA-binding</keyword>
<dbReference type="SUPFAM" id="SSF46785">
    <property type="entry name" value="Winged helix' DNA-binding domain"/>
    <property type="match status" value="1"/>
</dbReference>
<gene>
    <name evidence="6" type="ORF">VXJ25_09025</name>
</gene>
<reference evidence="6 7" key="1">
    <citation type="submission" date="2024-01" db="EMBL/GenBank/DDBJ databases">
        <title>Description of Olsenella sp. nov., isolated from pig feces.</title>
        <authorList>
            <person name="Chang Y.-H."/>
        </authorList>
    </citation>
    <scope>NUCLEOTIDE SEQUENCE [LARGE SCALE GENOMIC DNA]</scope>
    <source>
        <strain evidence="6 7">YH-ols2223</strain>
    </source>
</reference>
<accession>A0ABU7RC37</accession>
<evidence type="ECO:0000256" key="1">
    <source>
        <dbReference type="ARBA" id="ARBA00009437"/>
    </source>
</evidence>
<dbReference type="PRINTS" id="PR00039">
    <property type="entry name" value="HTHLYSR"/>
</dbReference>
<dbReference type="PANTHER" id="PTHR30346:SF0">
    <property type="entry name" value="HCA OPERON TRANSCRIPTIONAL ACTIVATOR HCAR"/>
    <property type="match status" value="1"/>
</dbReference>
<evidence type="ECO:0000313" key="7">
    <source>
        <dbReference type="Proteomes" id="UP001332931"/>
    </source>
</evidence>
<dbReference type="InterPro" id="IPR000847">
    <property type="entry name" value="LysR_HTH_N"/>
</dbReference>
<dbReference type="Pfam" id="PF00126">
    <property type="entry name" value="HTH_1"/>
    <property type="match status" value="1"/>
</dbReference>
<proteinExistence type="inferred from homology"/>
<evidence type="ECO:0000313" key="6">
    <source>
        <dbReference type="EMBL" id="MEE6148120.1"/>
    </source>
</evidence>
<sequence length="312" mass="35066">MTLRQLRYLIAVAERGSINAAAQGLYTTQSNVSASIQELEEELGITVFNRTNRGVTLTTEGTELLGYARQVVEQADMLEAHYQGSGKDALRLSVSTQHYAFSVQAFINLLDECEDADYDLTMRETSTGQIIDDVASFRSEVGILYLDSYNSHVLGKAFRDARLVFEPLFEAGVHVFVGEKNPLARKDLIELSDLEGLTRYSFEQGRENSFYYSEEPLSYLPHAKNIRISDRSTLTNLLIHHNGYTLATGVLTSAMQQGIVSVPLDTSRTMRVGYLMHRDRKPSRLLLAYIDELKRIVRENPTISAAPDRSKE</sequence>
<keyword evidence="7" id="KW-1185">Reference proteome</keyword>
<evidence type="ECO:0000256" key="4">
    <source>
        <dbReference type="ARBA" id="ARBA00023163"/>
    </source>
</evidence>
<dbReference type="PROSITE" id="PS50931">
    <property type="entry name" value="HTH_LYSR"/>
    <property type="match status" value="1"/>
</dbReference>
<organism evidence="6 7">
    <name type="scientific">Olsenella absiana</name>
    <dbReference type="NCBI Taxonomy" id="3115222"/>
    <lineage>
        <taxon>Bacteria</taxon>
        <taxon>Bacillati</taxon>
        <taxon>Actinomycetota</taxon>
        <taxon>Coriobacteriia</taxon>
        <taxon>Coriobacteriales</taxon>
        <taxon>Atopobiaceae</taxon>
        <taxon>Olsenella</taxon>
    </lineage>
</organism>